<feature type="region of interest" description="Disordered" evidence="5">
    <location>
        <begin position="125"/>
        <end position="163"/>
    </location>
</feature>
<dbReference type="InterPro" id="IPR002933">
    <property type="entry name" value="Peptidase_M20"/>
</dbReference>
<proteinExistence type="inferred from homology"/>
<dbReference type="InterPro" id="IPR011650">
    <property type="entry name" value="Peptidase_M20_dimer"/>
</dbReference>
<keyword evidence="2" id="KW-0645">Protease</keyword>
<reference evidence="7 8" key="1">
    <citation type="submission" date="2020-01" db="EMBL/GenBank/DDBJ databases">
        <authorList>
            <person name="Palmer J.M."/>
        </authorList>
    </citation>
    <scope>NUCLEOTIDE SEQUENCE [LARGE SCALE GENOMIC DNA]</scope>
    <source>
        <strain evidence="7 8">TWF970</strain>
    </source>
</reference>
<dbReference type="Gene3D" id="3.40.630.10">
    <property type="entry name" value="Zn peptidases"/>
    <property type="match status" value="1"/>
</dbReference>
<dbReference type="PANTHER" id="PTHR43270">
    <property type="entry name" value="BETA-ALA-HIS DIPEPTIDASE"/>
    <property type="match status" value="1"/>
</dbReference>
<dbReference type="InterPro" id="IPR001261">
    <property type="entry name" value="ArgE/DapE_CS"/>
</dbReference>
<name>A0A7C8RAH0_ORBOL</name>
<evidence type="ECO:0000256" key="1">
    <source>
        <dbReference type="ARBA" id="ARBA00006247"/>
    </source>
</evidence>
<keyword evidence="4" id="KW-0378">Hydrolase</keyword>
<comment type="caution">
    <text evidence="7">The sequence shown here is derived from an EMBL/GenBank/DDBJ whole genome shotgun (WGS) entry which is preliminary data.</text>
</comment>
<dbReference type="GO" id="GO:0008233">
    <property type="term" value="F:peptidase activity"/>
    <property type="evidence" value="ECO:0007669"/>
    <property type="project" value="UniProtKB-KW"/>
</dbReference>
<feature type="compositionally biased region" description="Polar residues" evidence="5">
    <location>
        <begin position="57"/>
        <end position="83"/>
    </location>
</feature>
<dbReference type="SUPFAM" id="SSF53187">
    <property type="entry name" value="Zn-dependent exopeptidases"/>
    <property type="match status" value="1"/>
</dbReference>
<dbReference type="Pfam" id="PF01546">
    <property type="entry name" value="Peptidase_M20"/>
    <property type="match status" value="1"/>
</dbReference>
<evidence type="ECO:0000256" key="2">
    <source>
        <dbReference type="ARBA" id="ARBA00022670"/>
    </source>
</evidence>
<feature type="region of interest" description="Disordered" evidence="5">
    <location>
        <begin position="54"/>
        <end position="88"/>
    </location>
</feature>
<dbReference type="OrthoDB" id="7832001at2759"/>
<evidence type="ECO:0000256" key="3">
    <source>
        <dbReference type="ARBA" id="ARBA00022723"/>
    </source>
</evidence>
<dbReference type="PANTHER" id="PTHR43270:SF4">
    <property type="entry name" value="CARNOSINE DIPEPTIDASE 2, ISOFORM A"/>
    <property type="match status" value="1"/>
</dbReference>
<sequence length="798" mass="88882">MATPSIFTMSSLTSSLPPITQCTRRRLLTQHQQLRYKSTTRRMTKALRLHPHGSFIGTASTIPSRSATSRNLPPSTNSSSSVLPTIIHNPPSAAPTPYITPRLFVPSVDPRYEVPSDTAILTSPPLANYAPINPRPEITSSTSSTSSSSGETTEEATVEKLPPALSRPYQKTYHLNEADIKKIQQLRGQNPDVYSRNKLAKMFGCSEFFVGMVAPTTEERKKEMRKKEEGVRAGWGKIRSFAREERGRRRELWSKDLSRLYSSSFSCCDKFVAFKDAAPPPPPLTGTTTSSAPRHLHLHRRFTDVKTVTTVRRNYTTTTTTTAKMPVDLTAYYNQVDALEDAFIQRLRKAVAIPSVSAEPERRDDVRAMADFLKSELETLGASVQYYYPGEQSPGLDLPPILLGRYGNDPAKRTILVYGHYDVQPAFKEDGWGTDPFDLTVDEKGRMFGRGSTDDKGPVLGWLNVIEAHQKVGLELPVNLLMCFEGMEESGSEGLEDLIKKEAKNFYKDTDAVCISDNYWLGTTKPCLTYGLRGCSYYQITVSGPGQDLHSGVYGGAVTEPMTDLTNIMTTLVDNTGKLLIDGIYDQVAPLTEAERERYQSIDFTMDTFYEALGSETVCTDDAQETLMRRWRFPSLSLHGIEGAYYAPGAKTVIPAKVIGKFSIRTVPNMELPKVTELVTAHVNKVAKTLKTNNKVEVGLIHDGKWWVADPDHWNFRAAARATEQVWGVKPDLTREGGSIPITLTFEEETGKNVLLLPMGTSTDQPHSINEKLDKKNYIQGTKLLGSYLHFVAEEKME</sequence>
<dbReference type="Pfam" id="PF12824">
    <property type="entry name" value="MRP-L20"/>
    <property type="match status" value="1"/>
</dbReference>
<dbReference type="EMBL" id="JAABOJ010000014">
    <property type="protein sequence ID" value="KAF3281960.1"/>
    <property type="molecule type" value="Genomic_DNA"/>
</dbReference>
<dbReference type="Gene3D" id="3.30.70.360">
    <property type="match status" value="1"/>
</dbReference>
<dbReference type="AlphaFoldDB" id="A0A7C8RAH0"/>
<dbReference type="GO" id="GO:0006508">
    <property type="term" value="P:proteolysis"/>
    <property type="evidence" value="ECO:0007669"/>
    <property type="project" value="UniProtKB-KW"/>
</dbReference>
<dbReference type="Pfam" id="PF07687">
    <property type="entry name" value="M20_dimer"/>
    <property type="match status" value="1"/>
</dbReference>
<feature type="domain" description="Peptidase M20 dimerisation" evidence="6">
    <location>
        <begin position="530"/>
        <end position="688"/>
    </location>
</feature>
<dbReference type="Proteomes" id="UP000474640">
    <property type="component" value="Unassembled WGS sequence"/>
</dbReference>
<dbReference type="GO" id="GO:0046872">
    <property type="term" value="F:metal ion binding"/>
    <property type="evidence" value="ECO:0007669"/>
    <property type="project" value="UniProtKB-KW"/>
</dbReference>
<keyword evidence="3" id="KW-0479">Metal-binding</keyword>
<evidence type="ECO:0000256" key="5">
    <source>
        <dbReference type="SAM" id="MobiDB-lite"/>
    </source>
</evidence>
<gene>
    <name evidence="7" type="ORF">TWF970_001909</name>
</gene>
<dbReference type="CDD" id="cd05676">
    <property type="entry name" value="M20_dipept_like_CNDP"/>
    <property type="match status" value="1"/>
</dbReference>
<organism evidence="7 8">
    <name type="scientific">Orbilia oligospora</name>
    <name type="common">Nematode-trapping fungus</name>
    <name type="synonym">Arthrobotrys oligospora</name>
    <dbReference type="NCBI Taxonomy" id="2813651"/>
    <lineage>
        <taxon>Eukaryota</taxon>
        <taxon>Fungi</taxon>
        <taxon>Dikarya</taxon>
        <taxon>Ascomycota</taxon>
        <taxon>Pezizomycotina</taxon>
        <taxon>Orbiliomycetes</taxon>
        <taxon>Orbiliales</taxon>
        <taxon>Orbiliaceae</taxon>
        <taxon>Orbilia</taxon>
    </lineage>
</organism>
<dbReference type="InterPro" id="IPR051458">
    <property type="entry name" value="Cyt/Met_Dipeptidase"/>
</dbReference>
<evidence type="ECO:0000313" key="7">
    <source>
        <dbReference type="EMBL" id="KAF3281960.1"/>
    </source>
</evidence>
<feature type="compositionally biased region" description="Low complexity" evidence="5">
    <location>
        <begin position="139"/>
        <end position="151"/>
    </location>
</feature>
<accession>A0A7C8RAH0</accession>
<evidence type="ECO:0000256" key="4">
    <source>
        <dbReference type="ARBA" id="ARBA00022801"/>
    </source>
</evidence>
<protein>
    <recommendedName>
        <fullName evidence="6">Peptidase M20 dimerisation domain-containing protein</fullName>
    </recommendedName>
</protein>
<evidence type="ECO:0000259" key="6">
    <source>
        <dbReference type="Pfam" id="PF07687"/>
    </source>
</evidence>
<dbReference type="PROSITE" id="PS00759">
    <property type="entry name" value="ARGE_DAPE_CPG2_2"/>
    <property type="match status" value="1"/>
</dbReference>
<evidence type="ECO:0000313" key="8">
    <source>
        <dbReference type="Proteomes" id="UP000474640"/>
    </source>
</evidence>
<comment type="similarity">
    <text evidence="1">Belongs to the peptidase M20A family.</text>
</comment>